<comment type="caution">
    <text evidence="2">The sequence shown here is derived from an EMBL/GenBank/DDBJ whole genome shotgun (WGS) entry which is preliminary data.</text>
</comment>
<evidence type="ECO:0000313" key="2">
    <source>
        <dbReference type="EMBL" id="PQL20185.1"/>
    </source>
</evidence>
<proteinExistence type="predicted"/>
<keyword evidence="2" id="KW-0378">Hydrolase</keyword>
<dbReference type="OrthoDB" id="6191536at2"/>
<protein>
    <submittedName>
        <fullName evidence="2">Alpha/beta hydrolase</fullName>
    </submittedName>
</protein>
<name>A0A2S7ZAE3_9FIRM</name>
<dbReference type="Pfam" id="PF00561">
    <property type="entry name" value="Abhydrolase_1"/>
    <property type="match status" value="1"/>
</dbReference>
<feature type="domain" description="AB hydrolase-1" evidence="1">
    <location>
        <begin position="26"/>
        <end position="173"/>
    </location>
</feature>
<dbReference type="RefSeq" id="WP_105090758.1">
    <property type="nucleotide sequence ID" value="NZ_PPDB01000003.1"/>
</dbReference>
<dbReference type="PRINTS" id="PR00111">
    <property type="entry name" value="ABHYDROLASE"/>
</dbReference>
<sequence>MKEYILHTKWGPLYYWTNDPWQSDKPTIFFFHGLTADHTMFEHQFSFFNTSHNIIAWDAPGHGKSRPFSQFSMDIAVEIVCSILQKHQISRFIAIGQSYGGYIAQAFMCRYPDIISLFIGIGTSPYGTDYYSKMDFFLLRNMKSIIKFYPWKTLKTAAAKKAAVTKDGYDNMTQMISIFSKEEYSELLQQYYNAMMVDNRNLHITCPVLIMIGEHDNLGKVKEYCHKWHKRTGFDLVIIPHAGHNANVDNPTEVNKIINDFIKQSLHT</sequence>
<evidence type="ECO:0000313" key="3">
    <source>
        <dbReference type="Proteomes" id="UP000237916"/>
    </source>
</evidence>
<reference evidence="2 3" key="1">
    <citation type="submission" date="2018-01" db="EMBL/GenBank/DDBJ databases">
        <title>Draft genome sequences of clinical isolates and type strains of oral Veillonella including Veillonella infantum sp., nov.</title>
        <authorList>
            <person name="Mashima I."/>
            <person name="Liao Y.-C."/>
            <person name="Sabharwal A."/>
            <person name="Haase E.M."/>
            <person name="Nakazawa F."/>
            <person name="Scannapieco F.A."/>
        </authorList>
    </citation>
    <scope>NUCLEOTIDE SEQUENCE [LARGE SCALE GENOMIC DNA]</scope>
    <source>
        <strain evidence="2 3">JCM 15641</strain>
    </source>
</reference>
<evidence type="ECO:0000259" key="1">
    <source>
        <dbReference type="Pfam" id="PF00561"/>
    </source>
</evidence>
<dbReference type="SUPFAM" id="SSF53474">
    <property type="entry name" value="alpha/beta-Hydrolases"/>
    <property type="match status" value="1"/>
</dbReference>
<dbReference type="InterPro" id="IPR050266">
    <property type="entry name" value="AB_hydrolase_sf"/>
</dbReference>
<dbReference type="STRING" id="1298594.GCA_001312465_01666"/>
<dbReference type="PANTHER" id="PTHR43798">
    <property type="entry name" value="MONOACYLGLYCEROL LIPASE"/>
    <property type="match status" value="1"/>
</dbReference>
<keyword evidence="3" id="KW-1185">Reference proteome</keyword>
<organism evidence="2 3">
    <name type="scientific">Veillonella denticariosi JCM 15641</name>
    <dbReference type="NCBI Taxonomy" id="1298594"/>
    <lineage>
        <taxon>Bacteria</taxon>
        <taxon>Bacillati</taxon>
        <taxon>Bacillota</taxon>
        <taxon>Negativicutes</taxon>
        <taxon>Veillonellales</taxon>
        <taxon>Veillonellaceae</taxon>
        <taxon>Veillonella</taxon>
    </lineage>
</organism>
<gene>
    <name evidence="2" type="ORF">VEHSUH05_03710</name>
</gene>
<dbReference type="EMBL" id="PPDB01000003">
    <property type="protein sequence ID" value="PQL20185.1"/>
    <property type="molecule type" value="Genomic_DNA"/>
</dbReference>
<accession>A0A2S7ZAE3</accession>
<dbReference type="Gene3D" id="3.40.50.1820">
    <property type="entry name" value="alpha/beta hydrolase"/>
    <property type="match status" value="1"/>
</dbReference>
<dbReference type="InterPro" id="IPR029058">
    <property type="entry name" value="AB_hydrolase_fold"/>
</dbReference>
<dbReference type="GO" id="GO:0016787">
    <property type="term" value="F:hydrolase activity"/>
    <property type="evidence" value="ECO:0007669"/>
    <property type="project" value="UniProtKB-KW"/>
</dbReference>
<dbReference type="Proteomes" id="UP000237916">
    <property type="component" value="Unassembled WGS sequence"/>
</dbReference>
<dbReference type="AlphaFoldDB" id="A0A2S7ZAE3"/>
<dbReference type="InterPro" id="IPR000073">
    <property type="entry name" value="AB_hydrolase_1"/>
</dbReference>